<dbReference type="GeneID" id="26642560"/>
<evidence type="ECO:0000313" key="2">
    <source>
        <dbReference type="Proteomes" id="UP000015093"/>
    </source>
</evidence>
<protein>
    <submittedName>
        <fullName evidence="1">Uncharacterized protein</fullName>
    </submittedName>
</protein>
<reference evidence="1 2" key="1">
    <citation type="journal article" date="2014" name="Genome Announc.">
        <title>Genome Sequences of Three Novel Bacillus cereus Bacteriophages.</title>
        <authorList>
            <person name="Grose J.H."/>
            <person name="Jensen J.D."/>
            <person name="Merrill B.D."/>
            <person name="Fisher J.N."/>
            <person name="Burnett S.H."/>
            <person name="Breakwell D.P."/>
        </authorList>
    </citation>
    <scope>NUCLEOTIDE SEQUENCE [LARGE SCALE GENOMIC DNA]</scope>
</reference>
<organism evidence="1 2">
    <name type="scientific">Bacillus phage Shanette</name>
    <dbReference type="NCBI Taxonomy" id="1296656"/>
    <lineage>
        <taxon>Viruses</taxon>
        <taxon>Duplodnaviria</taxon>
        <taxon>Heunggongvirae</taxon>
        <taxon>Uroviricota</taxon>
        <taxon>Caudoviricetes</taxon>
        <taxon>Herelleviridae</taxon>
        <taxon>Spounavirinae</taxon>
        <taxon>Siminovitchvirus</taxon>
        <taxon>Siminovitchvirus shanette</taxon>
    </lineage>
</organism>
<name>S5M5A5_9CAUD</name>
<dbReference type="KEGG" id="vg:26642560"/>
<accession>S5M5A5</accession>
<evidence type="ECO:0000313" key="1">
    <source>
        <dbReference type="EMBL" id="AGR47106.1"/>
    </source>
</evidence>
<gene>
    <name evidence="1" type="ORF">SHANETTE_217</name>
</gene>
<sequence>MSNFFTITVDTTPPTIELIHPRQPIYGVNTEIIVKASEELAEYQGLYIEDSLGVRHPLIGTLEYDTITYRTNFLGVALGTCRIYCTVKDVVDNMSEEFISVINLRTSALANKQELELGNQALTELETGVMPIVEMEVWVTPKITLEEGGW</sequence>
<dbReference type="EMBL" id="KC595513">
    <property type="protein sequence ID" value="AGR47106.1"/>
    <property type="molecule type" value="Genomic_DNA"/>
</dbReference>
<dbReference type="Proteomes" id="UP000015093">
    <property type="component" value="Segment"/>
</dbReference>
<proteinExistence type="predicted"/>
<keyword evidence="2" id="KW-1185">Reference proteome</keyword>
<dbReference type="RefSeq" id="YP_009216212.1">
    <property type="nucleotide sequence ID" value="NC_028983.1"/>
</dbReference>